<keyword evidence="1 2" id="KW-0472">Membrane</keyword>
<dbReference type="GO" id="GO:0016020">
    <property type="term" value="C:membrane"/>
    <property type="evidence" value="ECO:0007669"/>
    <property type="project" value="UniProtKB-UniRule"/>
</dbReference>
<organism evidence="4 5">
    <name type="scientific">Abyssibacter profundi</name>
    <dbReference type="NCBI Taxonomy" id="2182787"/>
    <lineage>
        <taxon>Bacteria</taxon>
        <taxon>Pseudomonadati</taxon>
        <taxon>Pseudomonadota</taxon>
        <taxon>Gammaproteobacteria</taxon>
        <taxon>Chromatiales</taxon>
        <taxon>Oceanococcaceae</taxon>
        <taxon>Abyssibacter</taxon>
    </lineage>
</organism>
<dbReference type="EMBL" id="QEQK01000001">
    <property type="protein sequence ID" value="PWN57767.1"/>
    <property type="molecule type" value="Genomic_DNA"/>
</dbReference>
<sequence length="246" mass="28075">MSLGTRTVQHISKPDEENPYWISFSDIMAGLLIIFVLASLVLIYELTKTKVQVNEAILELAKAEEVRRQIVLEVKDELATRGIDVEVSDNHTVIRIPETTLAFDSNRHDIPSQPSTQESVAYIGEVLYNTIEKEQRWSYLDTIFVEGHTDILPSPLEMGNWGLSTFRAISVWNFWAESQTEDEQLATIRNHAGEPLFSVSGYGETRPITASQGTREERKQNRRIDLRITVKKPAVKDFEALREMLQ</sequence>
<evidence type="ECO:0000313" key="4">
    <source>
        <dbReference type="EMBL" id="PWN57767.1"/>
    </source>
</evidence>
<dbReference type="InterPro" id="IPR036737">
    <property type="entry name" value="OmpA-like_sf"/>
</dbReference>
<feature type="transmembrane region" description="Helical" evidence="2">
    <location>
        <begin position="20"/>
        <end position="44"/>
    </location>
</feature>
<proteinExistence type="predicted"/>
<dbReference type="SUPFAM" id="SSF103088">
    <property type="entry name" value="OmpA-like"/>
    <property type="match status" value="1"/>
</dbReference>
<dbReference type="PANTHER" id="PTHR30329">
    <property type="entry name" value="STATOR ELEMENT OF FLAGELLAR MOTOR COMPLEX"/>
    <property type="match status" value="1"/>
</dbReference>
<dbReference type="InterPro" id="IPR050330">
    <property type="entry name" value="Bact_OuterMem_StrucFunc"/>
</dbReference>
<evidence type="ECO:0000313" key="5">
    <source>
        <dbReference type="Proteomes" id="UP000251800"/>
    </source>
</evidence>
<evidence type="ECO:0000256" key="1">
    <source>
        <dbReference type="PROSITE-ProRule" id="PRU00473"/>
    </source>
</evidence>
<dbReference type="InterPro" id="IPR006665">
    <property type="entry name" value="OmpA-like"/>
</dbReference>
<dbReference type="RefSeq" id="WP_109718623.1">
    <property type="nucleotide sequence ID" value="NZ_QEQK01000001.1"/>
</dbReference>
<keyword evidence="2" id="KW-1133">Transmembrane helix</keyword>
<protein>
    <submittedName>
        <fullName evidence="4">Chemotaxis protein MotB</fullName>
    </submittedName>
</protein>
<name>A0A363UQI0_9GAMM</name>
<dbReference type="OrthoDB" id="9815217at2"/>
<keyword evidence="5" id="KW-1185">Reference proteome</keyword>
<dbReference type="Gene3D" id="3.30.1330.60">
    <property type="entry name" value="OmpA-like domain"/>
    <property type="match status" value="1"/>
</dbReference>
<gene>
    <name evidence="4" type="ORF">DEH80_01110</name>
</gene>
<comment type="caution">
    <text evidence="4">The sequence shown here is derived from an EMBL/GenBank/DDBJ whole genome shotgun (WGS) entry which is preliminary data.</text>
</comment>
<evidence type="ECO:0000256" key="2">
    <source>
        <dbReference type="SAM" id="Phobius"/>
    </source>
</evidence>
<reference evidence="4 5" key="1">
    <citation type="submission" date="2018-05" db="EMBL/GenBank/DDBJ databases">
        <title>Abyssibacter profundi OUC007T gen. nov., sp. nov, a marine bacterium isolated from seawater of the Mariana Trench.</title>
        <authorList>
            <person name="Zhou S."/>
        </authorList>
    </citation>
    <scope>NUCLEOTIDE SEQUENCE [LARGE SCALE GENOMIC DNA]</scope>
    <source>
        <strain evidence="4 5">OUC007</strain>
    </source>
</reference>
<dbReference type="PROSITE" id="PS51123">
    <property type="entry name" value="OMPA_2"/>
    <property type="match status" value="1"/>
</dbReference>
<keyword evidence="2" id="KW-0812">Transmembrane</keyword>
<evidence type="ECO:0000259" key="3">
    <source>
        <dbReference type="PROSITE" id="PS51123"/>
    </source>
</evidence>
<feature type="domain" description="OmpA-like" evidence="3">
    <location>
        <begin position="90"/>
        <end position="232"/>
    </location>
</feature>
<dbReference type="Proteomes" id="UP000251800">
    <property type="component" value="Unassembled WGS sequence"/>
</dbReference>
<dbReference type="Pfam" id="PF00691">
    <property type="entry name" value="OmpA"/>
    <property type="match status" value="1"/>
</dbReference>
<dbReference type="AlphaFoldDB" id="A0A363UQI0"/>
<accession>A0A363UQI0</accession>
<dbReference type="PANTHER" id="PTHR30329:SF20">
    <property type="entry name" value="EXPORTED PROTEIN"/>
    <property type="match status" value="1"/>
</dbReference>